<evidence type="ECO:0000313" key="1">
    <source>
        <dbReference type="EMBL" id="GBN83596.1"/>
    </source>
</evidence>
<gene>
    <name evidence="1" type="ORF">AVEN_184190_1</name>
</gene>
<comment type="caution">
    <text evidence="1">The sequence shown here is derived from an EMBL/GenBank/DDBJ whole genome shotgun (WGS) entry which is preliminary data.</text>
</comment>
<evidence type="ECO:0000313" key="2">
    <source>
        <dbReference type="Proteomes" id="UP000499080"/>
    </source>
</evidence>
<accession>A0A4Y2S7P4</accession>
<organism evidence="1 2">
    <name type="scientific">Araneus ventricosus</name>
    <name type="common">Orbweaver spider</name>
    <name type="synonym">Epeira ventricosa</name>
    <dbReference type="NCBI Taxonomy" id="182803"/>
    <lineage>
        <taxon>Eukaryota</taxon>
        <taxon>Metazoa</taxon>
        <taxon>Ecdysozoa</taxon>
        <taxon>Arthropoda</taxon>
        <taxon>Chelicerata</taxon>
        <taxon>Arachnida</taxon>
        <taxon>Araneae</taxon>
        <taxon>Araneomorphae</taxon>
        <taxon>Entelegynae</taxon>
        <taxon>Araneoidea</taxon>
        <taxon>Araneidae</taxon>
        <taxon>Araneus</taxon>
    </lineage>
</organism>
<keyword evidence="2" id="KW-1185">Reference proteome</keyword>
<dbReference type="Proteomes" id="UP000499080">
    <property type="component" value="Unassembled WGS sequence"/>
</dbReference>
<reference evidence="1 2" key="1">
    <citation type="journal article" date="2019" name="Sci. Rep.">
        <title>Orb-weaving spider Araneus ventricosus genome elucidates the spidroin gene catalogue.</title>
        <authorList>
            <person name="Kono N."/>
            <person name="Nakamura H."/>
            <person name="Ohtoshi R."/>
            <person name="Moran D.A.P."/>
            <person name="Shinohara A."/>
            <person name="Yoshida Y."/>
            <person name="Fujiwara M."/>
            <person name="Mori M."/>
            <person name="Tomita M."/>
            <person name="Arakawa K."/>
        </authorList>
    </citation>
    <scope>NUCLEOTIDE SEQUENCE [LARGE SCALE GENOMIC DNA]</scope>
</reference>
<protein>
    <submittedName>
        <fullName evidence="1">Uncharacterized protein</fullName>
    </submittedName>
</protein>
<name>A0A4Y2S7P4_ARAVE</name>
<sequence>MDNFGTDYVESLDQMEKNLHKWRADYRIPICKSVMGTTTNIISCGVLQPLRIVRGISSDKLRLKVAVKVSLIRNSDVSDCSTAHTSCASYCYDWHMRGESVSIPRVPISLRDFNPSSKYTI</sequence>
<dbReference type="EMBL" id="BGPR01020019">
    <property type="protein sequence ID" value="GBN83596.1"/>
    <property type="molecule type" value="Genomic_DNA"/>
</dbReference>
<dbReference type="AlphaFoldDB" id="A0A4Y2S7P4"/>
<proteinExistence type="predicted"/>